<evidence type="ECO:0000313" key="9">
    <source>
        <dbReference type="Proteomes" id="UP001597196"/>
    </source>
</evidence>
<feature type="domain" description="Gram-positive cocci surface proteins LPxTG" evidence="7">
    <location>
        <begin position="938"/>
        <end position="972"/>
    </location>
</feature>
<evidence type="ECO:0000259" key="7">
    <source>
        <dbReference type="PROSITE" id="PS50847"/>
    </source>
</evidence>
<keyword evidence="4" id="KW-0677">Repeat</keyword>
<dbReference type="Proteomes" id="UP001597196">
    <property type="component" value="Unassembled WGS sequence"/>
</dbReference>
<dbReference type="InterPro" id="IPR009459">
    <property type="entry name" value="MucBP_dom"/>
</dbReference>
<keyword evidence="1" id="KW-0134">Cell wall</keyword>
<reference evidence="9" key="1">
    <citation type="journal article" date="2019" name="Int. J. Syst. Evol. Microbiol.">
        <title>The Global Catalogue of Microorganisms (GCM) 10K type strain sequencing project: providing services to taxonomists for standard genome sequencing and annotation.</title>
        <authorList>
            <consortium name="The Broad Institute Genomics Platform"/>
            <consortium name="The Broad Institute Genome Sequencing Center for Infectious Disease"/>
            <person name="Wu L."/>
            <person name="Ma J."/>
        </authorList>
    </citation>
    <scope>NUCLEOTIDE SEQUENCE [LARGE SCALE GENOMIC DNA]</scope>
    <source>
        <strain evidence="9">CCM 8980</strain>
    </source>
</reference>
<dbReference type="Pfam" id="PF19258">
    <property type="entry name" value="KxYKxGKxW_sig"/>
    <property type="match status" value="1"/>
</dbReference>
<gene>
    <name evidence="8" type="ORF">ACFQ4P_03400</name>
</gene>
<accession>A0ABW4CES1</accession>
<feature type="compositionally biased region" description="Basic and acidic residues" evidence="6">
    <location>
        <begin position="890"/>
        <end position="902"/>
    </location>
</feature>
<keyword evidence="2" id="KW-0964">Secreted</keyword>
<dbReference type="Gene3D" id="3.10.20.320">
    <property type="entry name" value="Putative peptidoglycan bound protein (lpxtg motif)"/>
    <property type="match status" value="6"/>
</dbReference>
<keyword evidence="5" id="KW-0572">Peptidoglycan-anchor</keyword>
<comment type="caution">
    <text evidence="8">The sequence shown here is derived from an EMBL/GenBank/DDBJ whole genome shotgun (WGS) entry which is preliminary data.</text>
</comment>
<dbReference type="Pfam" id="PF06458">
    <property type="entry name" value="MucBP"/>
    <property type="match status" value="6"/>
</dbReference>
<feature type="compositionally biased region" description="Polar residues" evidence="6">
    <location>
        <begin position="879"/>
        <end position="888"/>
    </location>
</feature>
<keyword evidence="9" id="KW-1185">Reference proteome</keyword>
<protein>
    <submittedName>
        <fullName evidence="8">MucBP domain-containing protein</fullName>
    </submittedName>
</protein>
<evidence type="ECO:0000256" key="4">
    <source>
        <dbReference type="ARBA" id="ARBA00022737"/>
    </source>
</evidence>
<feature type="compositionally biased region" description="Basic and acidic residues" evidence="6">
    <location>
        <begin position="914"/>
        <end position="934"/>
    </location>
</feature>
<dbReference type="InterPro" id="IPR019931">
    <property type="entry name" value="LPXTG_anchor"/>
</dbReference>
<dbReference type="PROSITE" id="PS50847">
    <property type="entry name" value="GRAM_POS_ANCHORING"/>
    <property type="match status" value="1"/>
</dbReference>
<dbReference type="NCBIfam" id="TIGR01167">
    <property type="entry name" value="LPXTG_anchor"/>
    <property type="match status" value="1"/>
</dbReference>
<proteinExistence type="predicted"/>
<evidence type="ECO:0000256" key="2">
    <source>
        <dbReference type="ARBA" id="ARBA00022525"/>
    </source>
</evidence>
<sequence length="972" mass="101519">MKEHYKMYKKGKTWLFALVLGATLVVGGGSIAQPVAAAGEPAGQSEVAANTAIVTTTDINGDLSVNPAQTGQEISVSGDTMAQNFTARSATNGDPLTIDGNDVQLTTGYETESDGENSNSYPAGIGMVVAKRQVDFTTDFHINITTNIAWDPSMSDWLGGDGTALFFEDVSPEDAPVTAQTGGQLGISYDATKLLSFNVSTNALGASPSKYYDADGSIQSWTTPGITYYTSGLNPGLALDKPVSTGIVPSEAEAGALTYTFDLSYDAAAQTITTTVYDDSGTQVARWTNDYMPKQYAGTPFSIVLTGSTAASHAAYSATFNDFSYTPIETTLDIDSTGLPAGVTGPSQTGLKGLPGDVIAFYPAGTTAPTTDKDGNAVTAAYPVNAIGNSRLDGAQFITLSSDAAQNDIELPFVTYGNVTVNYVDENGNAIAPSKKLDEALLGTPYTVEAPSIENYIYDPTAEGSSPLTGTYTAGDQQVTLVYRPSHVETTPVKAGDLTVKYVDDYGNTIKADTVRAGYVGNGYSVTAPELENYTFNKVASGSAALTGTLKADAQTITLVYTPKRGETTPVKAGDLTVKYVDDYGNTIKADTIRAGYVGNGYSVNAPELENYTFNKVASGSAALTGTLKADAQTITLVYTPKRGETTPVKAGDLTVKYVDDYGNTIKADTVRSGSVGNGYSVTAPELENYTFNKVASGSAALTGTLKADAQTITLVYTPKRGETTPVKAGDLTVKYVDDYGNAIKADTSKSGYIGNGYSVTAPELENYTFKKVASGSAALTGTLKADAQTITLVYTPKRGETTPVKAGDLTVKYVDEDGNAIAPDAVHTGSVGNGYTIALTTIKGYHYTALGAGSAALAGRLTADAQTVILVYTKDAVTPSTDPSTKPATKPESRPDTKPDSKPATTDETTTNTEDKSTTTKTSDQKSTDKKDAAASLPQTGETATEPLTALGLVVLATSALLLGMRKQRRE</sequence>
<evidence type="ECO:0000313" key="8">
    <source>
        <dbReference type="EMBL" id="MFD1429297.1"/>
    </source>
</evidence>
<name>A0ABW4CES1_9LACO</name>
<dbReference type="EMBL" id="JBHTOC010000004">
    <property type="protein sequence ID" value="MFD1429297.1"/>
    <property type="molecule type" value="Genomic_DNA"/>
</dbReference>
<organism evidence="8 9">
    <name type="scientific">Lacticaseibacillus mingshuiensis</name>
    <dbReference type="NCBI Taxonomy" id="2799574"/>
    <lineage>
        <taxon>Bacteria</taxon>
        <taxon>Bacillati</taxon>
        <taxon>Bacillota</taxon>
        <taxon>Bacilli</taxon>
        <taxon>Lactobacillales</taxon>
        <taxon>Lactobacillaceae</taxon>
        <taxon>Lacticaseibacillus</taxon>
    </lineage>
</organism>
<dbReference type="NCBIfam" id="TIGR03715">
    <property type="entry name" value="KxYKxGKxW"/>
    <property type="match status" value="1"/>
</dbReference>
<dbReference type="InterPro" id="IPR022263">
    <property type="entry name" value="KxYKxGKxW"/>
</dbReference>
<keyword evidence="3" id="KW-0732">Signal</keyword>
<feature type="region of interest" description="Disordered" evidence="6">
    <location>
        <begin position="878"/>
        <end position="949"/>
    </location>
</feature>
<evidence type="ECO:0000256" key="1">
    <source>
        <dbReference type="ARBA" id="ARBA00022512"/>
    </source>
</evidence>
<evidence type="ECO:0000256" key="6">
    <source>
        <dbReference type="SAM" id="MobiDB-lite"/>
    </source>
</evidence>
<evidence type="ECO:0000256" key="5">
    <source>
        <dbReference type="ARBA" id="ARBA00023088"/>
    </source>
</evidence>
<evidence type="ECO:0000256" key="3">
    <source>
        <dbReference type="ARBA" id="ARBA00022729"/>
    </source>
</evidence>
<dbReference type="RefSeq" id="WP_203626227.1">
    <property type="nucleotide sequence ID" value="NZ_BOLQ01000003.1"/>
</dbReference>
<dbReference type="Pfam" id="PF00746">
    <property type="entry name" value="Gram_pos_anchor"/>
    <property type="match status" value="1"/>
</dbReference>